<dbReference type="GO" id="GO:0010918">
    <property type="term" value="P:positive regulation of mitochondrial membrane potential"/>
    <property type="evidence" value="ECO:0000316"/>
    <property type="project" value="dictyBase"/>
</dbReference>
<keyword evidence="2 9" id="KW-0328">Glycosyltransferase</keyword>
<keyword evidence="6" id="KW-0539">Nucleus</keyword>
<feature type="compositionally biased region" description="Gly residues" evidence="10">
    <location>
        <begin position="1627"/>
        <end position="1643"/>
    </location>
</feature>
<feature type="domain" description="BRCT" evidence="11">
    <location>
        <begin position="1"/>
        <end position="90"/>
    </location>
</feature>
<feature type="domain" description="WGR" evidence="14">
    <location>
        <begin position="249"/>
        <end position="343"/>
    </location>
</feature>
<feature type="repeat" description="ANK" evidence="8">
    <location>
        <begin position="1262"/>
        <end position="1294"/>
    </location>
</feature>
<keyword evidence="16" id="KW-1185">Reference proteome</keyword>
<dbReference type="SUPFAM" id="SSF48403">
    <property type="entry name" value="Ankyrin repeat"/>
    <property type="match status" value="1"/>
</dbReference>
<organism evidence="15 16">
    <name type="scientific">Dictyostelium discoideum</name>
    <name type="common">Social amoeba</name>
    <dbReference type="NCBI Taxonomy" id="44689"/>
    <lineage>
        <taxon>Eukaryota</taxon>
        <taxon>Amoebozoa</taxon>
        <taxon>Evosea</taxon>
        <taxon>Eumycetozoa</taxon>
        <taxon>Dictyostelia</taxon>
        <taxon>Dictyosteliales</taxon>
        <taxon>Dictyosteliaceae</taxon>
        <taxon>Dictyostelium</taxon>
    </lineage>
</organism>
<dbReference type="Gene3D" id="1.25.40.20">
    <property type="entry name" value="Ankyrin repeat-containing domain"/>
    <property type="match status" value="1"/>
</dbReference>
<evidence type="ECO:0000256" key="3">
    <source>
        <dbReference type="ARBA" id="ARBA00022679"/>
    </source>
</evidence>
<sequence length="1803" mass="196917">MSNIFQSCNIYLSTVSNKQTLSKTIKDNGGSVSFMLTKNVTHFVCDEKEVQSDSFNYKKAKGYNIPIVSEEFITESVSKSSRLRESDFGFDNVKKVKPFSYFDSPSKSPIKSPIKSPEPIAPIGTVSFTSSTNPLSFSPSSSSSSWSSSNTFTTSTTPIESALPILPPKAIAKKTIAKVVPNPSTSSTTSYTPISSSSSSYSTTSYTTPISSFSSTQSKPTIEIKSNPKKITTKLYPLNDSRQPSFAIGYEVLVSHTLQFTNLTGISSNNKYYHLELQKDSQGIHRVYTSYGRTDGPKTLEVRYVDNLEDGIDLYSSIYNEKTSDKKGYKPVKLDSSSVSSSTSTESLITADSQLEPLIKTLVENLYVEATTQLTNSFSVTITERGIETPLGVLSMEQVENGELVLKKINTYLNGTTNPSSVELEKLSSEFFTIIPHKLGRGSDVVSKNTIRNLDQLNTKFELLQLMKDLLVVKVSGTGKHALDMKYRALKTNLSPLGKYSYDYSVVKNLLKGVEGINDLNIYQIQKEGDVESHSLQSPSKLLFHGSRASNFVGILSRGLLLPKVIVNNGGGRTDFGYLGAGIYFGDGFDTALKYAHPSLSNGKRYALVSKVGLGRVSNHLKINSSLTQPPSGFDSCLGIKKNSTNQSDFHDNEYVIYNTNQYRQEYLIEFTFSGVINSHINNNNNPVSSITSSFNKLNIIPTPVAAVEPKKRTKEAVASVPIASISTFVPLQVPTPPTSVFFPTTTTTTPVATTNLESSMKFNEFVTSFNNISIGDKSIYQEDSTENEYRKLFVNNRNDSKLNNLYLHCEKVFKSKPTTSELPNVNGVDCIMGFNAKQHSFSNDIKFKQEWNRFSNNMFDGFNWSNVFIAGGSVLGCSLEGGIIGNTGFQNSDIDIFLYGLSEDGANSKLDEIEQFIKSKSPQAQMARTKYAITFVSGSGFRNVQIVLRIYKSPAEVLMGFDIDCCSIGFDGTDVYAMPRAIKAVTTSCNIVSMSRRSLTYETRLFKYALRGFSIRVPNLDKRKIPMGQICSSDGKGSTGLLRLLIMEFKFVTGKGDPSSFNLGGASASDYSEIEIPNGQNWSVNSAVNFINYKEKSQFFAKKKHGFKHCHLIVVGTQAKEGKASWCKKCKQGHTPENSDSQDVVTGPIKWITENPGQQILTGSFHPVNDNSWYDLNQPSTTTTTTDKKGLNYYKYRIINNLDVSDIPDYSPRSLSSHGPTTQFLIDSNNLLSIAAGFGSNVSLKSMLSTYKQYVNTIDDLGYYPIHYASFSGNKECLELLLQNNASTSLRNPSYGLTCAMLCKFYNHNDAFNRIISHSPRVFKIKCYLNKVKNLRQWNLLSSAHNTEPAKHLAHPPMIIPSSLKYDQQYLFKSVYNSDLELIKKLLSLPEFKECFDPLGNSLFHYAVLSPYPESVIALLKEKGLDINTTPTNIFGQSVLHFAKSTIGTIQGWTKTIFPLENLGIKLSPIYLHNQLSQIIQSLSKNSNNNSDNFVSKIPSTFMKNYVNDNSFTILNTLQQPQTFGGFGSTSQSFGGSTMIGGGFGSTAQSFGGPGQSFGGPGQSFGPKPIASGGFGSTAIPFGGPGQSFGGSATSGGFGSTAQSFGGPKPTTIGSSGFGSTAVSFGGPGQPFGGSATSGGFGSSTPQSTPAFPSSFGIGGKFAAKIPPSASIPASGFVPLASNISATPTGLFSNTQHSLKNIPQNMGGSSVSNVSLSIAKPATLLNSTQFLESSVMAQCLYLVDDLSTTKKLPDQTVKRIKELLFSLYLPIFNCFEAFLLNTNEKALIENLLLALKNYDQKQ</sequence>
<dbReference type="GO" id="GO:0005730">
    <property type="term" value="C:nucleolus"/>
    <property type="evidence" value="ECO:0000318"/>
    <property type="project" value="GO_Central"/>
</dbReference>
<evidence type="ECO:0000256" key="2">
    <source>
        <dbReference type="ARBA" id="ARBA00022676"/>
    </source>
</evidence>
<dbReference type="dictyBase" id="DDB_G0289141"/>
<dbReference type="Pfam" id="PF00644">
    <property type="entry name" value="PARP"/>
    <property type="match status" value="1"/>
</dbReference>
<dbReference type="SUPFAM" id="SSF47587">
    <property type="entry name" value="Domain of poly(ADP-ribose) polymerase"/>
    <property type="match status" value="1"/>
</dbReference>
<dbReference type="KEGG" id="ddi:DDB_G0289141"/>
<dbReference type="InterPro" id="IPR036770">
    <property type="entry name" value="Ankyrin_rpt-contain_sf"/>
</dbReference>
<dbReference type="SMART" id="SM00248">
    <property type="entry name" value="ANK"/>
    <property type="match status" value="3"/>
</dbReference>
<dbReference type="PANTHER" id="PTHR46530:SF1">
    <property type="entry name" value="PROTEIN MONO-ADP-RIBOSYLTRANSFERASE PARP4"/>
    <property type="match status" value="1"/>
</dbReference>
<evidence type="ECO:0000259" key="13">
    <source>
        <dbReference type="PROSITE" id="PS51060"/>
    </source>
</evidence>
<dbReference type="CDD" id="cd07996">
    <property type="entry name" value="WGR_MMR_like"/>
    <property type="match status" value="1"/>
</dbReference>
<dbReference type="PROSITE" id="PS50088">
    <property type="entry name" value="ANK_REPEAT"/>
    <property type="match status" value="1"/>
</dbReference>
<dbReference type="SUPFAM" id="SSF52113">
    <property type="entry name" value="BRCT domain"/>
    <property type="match status" value="1"/>
</dbReference>
<dbReference type="SUPFAM" id="SSF142921">
    <property type="entry name" value="WGR domain-like"/>
    <property type="match status" value="1"/>
</dbReference>
<dbReference type="GO" id="GO:0003950">
    <property type="term" value="F:NAD+ poly-ADP-ribosyltransferase activity"/>
    <property type="evidence" value="ECO:0000318"/>
    <property type="project" value="GO_Central"/>
</dbReference>
<dbReference type="Proteomes" id="UP000002195">
    <property type="component" value="Unassembled WGS sequence"/>
</dbReference>
<dbReference type="Gene3D" id="3.90.228.10">
    <property type="match status" value="1"/>
</dbReference>
<dbReference type="InterPro" id="IPR049809">
    <property type="entry name" value="YehF/YfeS-like_WGR"/>
</dbReference>
<feature type="domain" description="PARP alpha-helical" evidence="13">
    <location>
        <begin position="352"/>
        <end position="478"/>
    </location>
</feature>
<dbReference type="PROSITE" id="PS51977">
    <property type="entry name" value="WGR"/>
    <property type="match status" value="1"/>
</dbReference>
<dbReference type="RefSeq" id="XP_636378.2">
    <property type="nucleotide sequence ID" value="XM_631286.2"/>
</dbReference>
<dbReference type="Pfam" id="PF02877">
    <property type="entry name" value="PARP_reg"/>
    <property type="match status" value="1"/>
</dbReference>
<dbReference type="InterPro" id="IPR036930">
    <property type="entry name" value="WGR_dom_sf"/>
</dbReference>
<evidence type="ECO:0000256" key="5">
    <source>
        <dbReference type="ARBA" id="ARBA00023027"/>
    </source>
</evidence>
<evidence type="ECO:0000256" key="8">
    <source>
        <dbReference type="PROSITE-ProRule" id="PRU00023"/>
    </source>
</evidence>
<dbReference type="Gene3D" id="1.20.142.10">
    <property type="entry name" value="Poly(ADP-ribose) polymerase, regulatory domain"/>
    <property type="match status" value="1"/>
</dbReference>
<evidence type="ECO:0000256" key="9">
    <source>
        <dbReference type="RuleBase" id="RU362114"/>
    </source>
</evidence>
<dbReference type="GO" id="GO:0010421">
    <property type="term" value="P:hydrogen peroxide-mediated programmed cell death"/>
    <property type="evidence" value="ECO:0000316"/>
    <property type="project" value="dictyBase"/>
</dbReference>
<comment type="caution">
    <text evidence="15">The sequence shown here is derived from an EMBL/GenBank/DDBJ whole genome shotgun (WGS) entry which is preliminary data.</text>
</comment>
<keyword evidence="8" id="KW-0040">ANK repeat</keyword>
<comment type="subcellular location">
    <subcellularLocation>
        <location evidence="1">Nucleus</location>
    </subcellularLocation>
</comment>
<dbReference type="Reactome" id="R-DDI-5696395">
    <property type="pathway name" value="Formation of Incision Complex in GG-NER"/>
</dbReference>
<dbReference type="eggNOG" id="KOG1037">
    <property type="taxonomic scope" value="Eukaryota"/>
</dbReference>
<dbReference type="EC" id="2.4.2.-" evidence="9"/>
<dbReference type="PROSITE" id="PS51059">
    <property type="entry name" value="PARP_CATALYTIC"/>
    <property type="match status" value="1"/>
</dbReference>
<dbReference type="SMART" id="SM00773">
    <property type="entry name" value="WGR"/>
    <property type="match status" value="1"/>
</dbReference>
<dbReference type="InParanoid" id="Q54HY5"/>
<feature type="region of interest" description="Disordered" evidence="10">
    <location>
        <begin position="182"/>
        <end position="203"/>
    </location>
</feature>
<dbReference type="Pfam" id="PF00533">
    <property type="entry name" value="BRCT"/>
    <property type="match status" value="1"/>
</dbReference>
<evidence type="ECO:0000259" key="12">
    <source>
        <dbReference type="PROSITE" id="PS51059"/>
    </source>
</evidence>
<accession>Q54HY5</accession>
<gene>
    <name evidence="15" type="ORF">DDB_G0289141</name>
</gene>
<evidence type="ECO:0000256" key="4">
    <source>
        <dbReference type="ARBA" id="ARBA00022695"/>
    </source>
</evidence>
<dbReference type="SMR" id="Q54HY5"/>
<evidence type="ECO:0000256" key="6">
    <source>
        <dbReference type="ARBA" id="ARBA00023242"/>
    </source>
</evidence>
<dbReference type="OMA" id="FDIDCCS"/>
<dbReference type="VEuPathDB" id="AmoebaDB:DDB_G0289141"/>
<evidence type="ECO:0000256" key="7">
    <source>
        <dbReference type="ARBA" id="ARBA00024347"/>
    </source>
</evidence>
<reference evidence="15 16" key="1">
    <citation type="journal article" date="2005" name="Nature">
        <title>The genome of the social amoeba Dictyostelium discoideum.</title>
        <authorList>
            <consortium name="The Dictyostelium discoideum Sequencing Consortium"/>
            <person name="Eichinger L."/>
            <person name="Pachebat J.A."/>
            <person name="Glockner G."/>
            <person name="Rajandream M.A."/>
            <person name="Sucgang R."/>
            <person name="Berriman M."/>
            <person name="Song J."/>
            <person name="Olsen R."/>
            <person name="Szafranski K."/>
            <person name="Xu Q."/>
            <person name="Tunggal B."/>
            <person name="Kummerfeld S."/>
            <person name="Madera M."/>
            <person name="Konfortov B.A."/>
            <person name="Rivero F."/>
            <person name="Bankier A.T."/>
            <person name="Lehmann R."/>
            <person name="Hamlin N."/>
            <person name="Davies R."/>
            <person name="Gaudet P."/>
            <person name="Fey P."/>
            <person name="Pilcher K."/>
            <person name="Chen G."/>
            <person name="Saunders D."/>
            <person name="Sodergren E."/>
            <person name="Davis P."/>
            <person name="Kerhornou A."/>
            <person name="Nie X."/>
            <person name="Hall N."/>
            <person name="Anjard C."/>
            <person name="Hemphill L."/>
            <person name="Bason N."/>
            <person name="Farbrother P."/>
            <person name="Desany B."/>
            <person name="Just E."/>
            <person name="Morio T."/>
            <person name="Rost R."/>
            <person name="Churcher C."/>
            <person name="Cooper J."/>
            <person name="Haydock S."/>
            <person name="van Driessche N."/>
            <person name="Cronin A."/>
            <person name="Goodhead I."/>
            <person name="Muzny D."/>
            <person name="Mourier T."/>
            <person name="Pain A."/>
            <person name="Lu M."/>
            <person name="Harper D."/>
            <person name="Lindsay R."/>
            <person name="Hauser H."/>
            <person name="James K."/>
            <person name="Quiles M."/>
            <person name="Madan Babu M."/>
            <person name="Saito T."/>
            <person name="Buchrieser C."/>
            <person name="Wardroper A."/>
            <person name="Felder M."/>
            <person name="Thangavelu M."/>
            <person name="Johnson D."/>
            <person name="Knights A."/>
            <person name="Loulseged H."/>
            <person name="Mungall K."/>
            <person name="Oliver K."/>
            <person name="Price C."/>
            <person name="Quail M.A."/>
            <person name="Urushihara H."/>
            <person name="Hernandez J."/>
            <person name="Rabbinowitsch E."/>
            <person name="Steffen D."/>
            <person name="Sanders M."/>
            <person name="Ma J."/>
            <person name="Kohara Y."/>
            <person name="Sharp S."/>
            <person name="Simmonds M."/>
            <person name="Spiegler S."/>
            <person name="Tivey A."/>
            <person name="Sugano S."/>
            <person name="White B."/>
            <person name="Walker D."/>
            <person name="Woodward J."/>
            <person name="Winckler T."/>
            <person name="Tanaka Y."/>
            <person name="Shaulsky G."/>
            <person name="Schleicher M."/>
            <person name="Weinstock G."/>
            <person name="Rosenthal A."/>
            <person name="Cox E.C."/>
            <person name="Chisholm R.L."/>
            <person name="Gibbs R."/>
            <person name="Loomis W.F."/>
            <person name="Platzer M."/>
            <person name="Kay R.R."/>
            <person name="Williams J."/>
            <person name="Dear P.H."/>
            <person name="Noegel A.A."/>
            <person name="Barrell B."/>
            <person name="Kuspa A."/>
        </authorList>
    </citation>
    <scope>NUCLEOTIDE SEQUENCE [LARGE SCALE GENOMIC DNA]</scope>
    <source>
        <strain evidence="15 16">AX4</strain>
    </source>
</reference>
<dbReference type="Pfam" id="PF00023">
    <property type="entry name" value="Ank"/>
    <property type="match status" value="1"/>
</dbReference>
<dbReference type="SUPFAM" id="SSF56399">
    <property type="entry name" value="ADP-ribosylation"/>
    <property type="match status" value="1"/>
</dbReference>
<dbReference type="InterPro" id="IPR001357">
    <property type="entry name" value="BRCT_dom"/>
</dbReference>
<feature type="compositionally biased region" description="Polar residues" evidence="10">
    <location>
        <begin position="1613"/>
        <end position="1624"/>
    </location>
</feature>
<proteinExistence type="inferred from homology"/>
<dbReference type="HOGENOM" id="CLU_238049_0_0_1"/>
<dbReference type="SMART" id="SM00292">
    <property type="entry name" value="BRCT"/>
    <property type="match status" value="1"/>
</dbReference>
<keyword evidence="5 9" id="KW-0520">NAD</keyword>
<dbReference type="PROSITE" id="PS50172">
    <property type="entry name" value="BRCT"/>
    <property type="match status" value="1"/>
</dbReference>
<dbReference type="AlphaFoldDB" id="Q54HY5"/>
<dbReference type="InterPro" id="IPR012317">
    <property type="entry name" value="Poly(ADP-ribose)pol_cat_dom"/>
</dbReference>
<dbReference type="InterPro" id="IPR036420">
    <property type="entry name" value="BRCT_dom_sf"/>
</dbReference>
<feature type="domain" description="PARP catalytic" evidence="12">
    <location>
        <begin position="481"/>
        <end position="680"/>
    </location>
</feature>
<protein>
    <recommendedName>
        <fullName evidence="9">Poly [ADP-ribose] polymerase</fullName>
        <shortName evidence="9">PARP</shortName>
        <ecNumber evidence="9">2.4.2.-</ecNumber>
    </recommendedName>
</protein>
<comment type="similarity">
    <text evidence="7">Belongs to the ARTD/PARP family.</text>
</comment>
<dbReference type="EMBL" id="AAFI02000130">
    <property type="protein sequence ID" value="EAL62878.2"/>
    <property type="molecule type" value="Genomic_DNA"/>
</dbReference>
<evidence type="ECO:0000313" key="15">
    <source>
        <dbReference type="EMBL" id="EAL62878.2"/>
    </source>
</evidence>
<name>Q54HY5_DICDI</name>
<dbReference type="Pfam" id="PF05406">
    <property type="entry name" value="WGR"/>
    <property type="match status" value="1"/>
</dbReference>
<dbReference type="GO" id="GO:0016779">
    <property type="term" value="F:nucleotidyltransferase activity"/>
    <property type="evidence" value="ECO:0007669"/>
    <property type="project" value="UniProtKB-KW"/>
</dbReference>
<dbReference type="PROSITE" id="PS50297">
    <property type="entry name" value="ANK_REP_REGION"/>
    <property type="match status" value="1"/>
</dbReference>
<evidence type="ECO:0000256" key="1">
    <source>
        <dbReference type="ARBA" id="ARBA00004123"/>
    </source>
</evidence>
<evidence type="ECO:0000259" key="11">
    <source>
        <dbReference type="PROSITE" id="PS50172"/>
    </source>
</evidence>
<evidence type="ECO:0000256" key="10">
    <source>
        <dbReference type="SAM" id="MobiDB-lite"/>
    </source>
</evidence>
<dbReference type="GlyGen" id="Q54HY5">
    <property type="glycosylation" value="2 sites"/>
</dbReference>
<dbReference type="STRING" id="44689.Q54HY5"/>
<evidence type="ECO:0000313" key="16">
    <source>
        <dbReference type="Proteomes" id="UP000002195"/>
    </source>
</evidence>
<dbReference type="PROSITE" id="PS51060">
    <property type="entry name" value="PARP_ALPHA_HD"/>
    <property type="match status" value="1"/>
</dbReference>
<feature type="region of interest" description="Disordered" evidence="10">
    <location>
        <begin position="1598"/>
        <end position="1651"/>
    </location>
</feature>
<dbReference type="GO" id="GO:0006302">
    <property type="term" value="P:double-strand break repair"/>
    <property type="evidence" value="ECO:0000318"/>
    <property type="project" value="GO_Central"/>
</dbReference>
<dbReference type="InterPro" id="IPR008893">
    <property type="entry name" value="WGR_domain"/>
</dbReference>
<dbReference type="FunCoup" id="Q54HY5">
    <property type="interactions" value="744"/>
</dbReference>
<dbReference type="InterPro" id="IPR004102">
    <property type="entry name" value="Poly(ADP-ribose)pol_reg_dom"/>
</dbReference>
<dbReference type="InterPro" id="IPR031273">
    <property type="entry name" value="PARP4"/>
</dbReference>
<evidence type="ECO:0000259" key="14">
    <source>
        <dbReference type="PROSITE" id="PS51977"/>
    </source>
</evidence>
<dbReference type="InterPro" id="IPR036616">
    <property type="entry name" value="Poly(ADP-ribose)pol_reg_dom_sf"/>
</dbReference>
<dbReference type="Gene3D" id="3.40.50.10190">
    <property type="entry name" value="BRCT domain"/>
    <property type="match status" value="1"/>
</dbReference>
<keyword evidence="3 9" id="KW-0808">Transferase</keyword>
<dbReference type="GeneID" id="8626979"/>
<keyword evidence="4" id="KW-0548">Nucleotidyltransferase</keyword>
<dbReference type="Reactome" id="R-DDI-5696394">
    <property type="pathway name" value="DNA Damage Recognition in GG-NER"/>
</dbReference>
<dbReference type="PANTHER" id="PTHR46530">
    <property type="entry name" value="PROTEIN MONO-ADP-RIBOSYLTRANSFERASE PARP4"/>
    <property type="match status" value="1"/>
</dbReference>
<dbReference type="InterPro" id="IPR002110">
    <property type="entry name" value="Ankyrin_rpt"/>
</dbReference>
<dbReference type="Reactome" id="R-DDI-110362">
    <property type="pathway name" value="POLB-Dependent Long Patch Base Excision Repair"/>
</dbReference>
<dbReference type="PaxDb" id="44689-DDB0304688"/>